<dbReference type="PANTHER" id="PTHR47019:SF1">
    <property type="entry name" value="LIPID II FLIPPASE MURJ"/>
    <property type="match status" value="1"/>
</dbReference>
<feature type="transmembrane region" description="Helical" evidence="10">
    <location>
        <begin position="386"/>
        <end position="404"/>
    </location>
</feature>
<evidence type="ECO:0000256" key="2">
    <source>
        <dbReference type="ARBA" id="ARBA00022475"/>
    </source>
</evidence>
<feature type="transmembrane region" description="Helical" evidence="10">
    <location>
        <begin position="194"/>
        <end position="212"/>
    </location>
</feature>
<keyword evidence="5" id="KW-0573">Peptidoglycan synthesis</keyword>
<feature type="transmembrane region" description="Helical" evidence="10">
    <location>
        <begin position="112"/>
        <end position="135"/>
    </location>
</feature>
<feature type="transmembrane region" description="Helical" evidence="10">
    <location>
        <begin position="218"/>
        <end position="241"/>
    </location>
</feature>
<evidence type="ECO:0000256" key="7">
    <source>
        <dbReference type="ARBA" id="ARBA00023136"/>
    </source>
</evidence>
<dbReference type="GO" id="GO:0015648">
    <property type="term" value="F:lipid-linked peptidoglycan transporter activity"/>
    <property type="evidence" value="ECO:0007669"/>
    <property type="project" value="TreeGrafter"/>
</dbReference>
<name>A0A6N4R2K9_BLAVI</name>
<feature type="transmembrane region" description="Helical" evidence="10">
    <location>
        <begin position="302"/>
        <end position="324"/>
    </location>
</feature>
<evidence type="ECO:0000256" key="6">
    <source>
        <dbReference type="ARBA" id="ARBA00022989"/>
    </source>
</evidence>
<evidence type="ECO:0008006" key="13">
    <source>
        <dbReference type="Google" id="ProtNLM"/>
    </source>
</evidence>
<organism evidence="11 12">
    <name type="scientific">Blastochloris viridis</name>
    <name type="common">Rhodopseudomonas viridis</name>
    <dbReference type="NCBI Taxonomy" id="1079"/>
    <lineage>
        <taxon>Bacteria</taxon>
        <taxon>Pseudomonadati</taxon>
        <taxon>Pseudomonadota</taxon>
        <taxon>Alphaproteobacteria</taxon>
        <taxon>Hyphomicrobiales</taxon>
        <taxon>Blastochloridaceae</taxon>
        <taxon>Blastochloris</taxon>
    </lineage>
</organism>
<evidence type="ECO:0000313" key="12">
    <source>
        <dbReference type="Proteomes" id="UP000320948"/>
    </source>
</evidence>
<evidence type="ECO:0000256" key="8">
    <source>
        <dbReference type="ARBA" id="ARBA00060041"/>
    </source>
</evidence>
<sequence>MESLAANMRNTHSILLRLGLGLRQYLNRLWSSPILRKSVGLTGLMYASPVVGILVEILLMRTYGVGSVLDVYRAVLTFMLMGQGLIASQLLKYVVIPKMATFRSQGKEKDGFLFALHFTLSILLVTLPLLFLGVLRPDIIIHYLAPGIPGEVTNQASWLVTVGCVGFFILTLVGSLTAIVNFYGVFWGQPVGQMLMNGGIGLAIFLAGHLTRTASTQFGLLAIALGVGLLLMVGILAWQTWMAWIKLPVQHASQRFWDTFRGLGWLLLPQLVILGTEMWKPILVNRELSQLDSGSLALYQFAFRLLMLGSLPAQAIATVLFPHISRIAAEADGHLLRKKLQEGTFVLGGISFGLSCGLFITAPFWMPILSSIAGIHGANYERLLSAFSILVWCCPSGALAMFYVQSAFACHRRWFVVGYGLFSTLLLTFVLSFVSDLNGVAFGYMGASWGSVIGFGIWFFIYSRYKMIRK</sequence>
<evidence type="ECO:0000256" key="4">
    <source>
        <dbReference type="ARBA" id="ARBA00022960"/>
    </source>
</evidence>
<accession>A0A6N4R2K9</accession>
<comment type="caution">
    <text evidence="11">The sequence shown here is derived from an EMBL/GenBank/DDBJ whole genome shotgun (WGS) entry which is preliminary data.</text>
</comment>
<evidence type="ECO:0000256" key="1">
    <source>
        <dbReference type="ARBA" id="ARBA00004651"/>
    </source>
</evidence>
<comment type="similarity">
    <text evidence="9">Belongs to the MurJ/MviN family.</text>
</comment>
<dbReference type="Proteomes" id="UP000320948">
    <property type="component" value="Unassembled WGS sequence"/>
</dbReference>
<dbReference type="GO" id="GO:0005886">
    <property type="term" value="C:plasma membrane"/>
    <property type="evidence" value="ECO:0007669"/>
    <property type="project" value="UniProtKB-SubCell"/>
</dbReference>
<comment type="function">
    <text evidence="8">Involved in peptidoglycan biosynthesis. Transports lipid-linked peptidoglycan precursors from the inner to the outer leaflet of the cytoplasmic membrane.</text>
</comment>
<feature type="transmembrane region" description="Helical" evidence="10">
    <location>
        <begin position="155"/>
        <end position="182"/>
    </location>
</feature>
<feature type="transmembrane region" description="Helical" evidence="10">
    <location>
        <begin position="345"/>
        <end position="366"/>
    </location>
</feature>
<evidence type="ECO:0000256" key="5">
    <source>
        <dbReference type="ARBA" id="ARBA00022984"/>
    </source>
</evidence>
<dbReference type="GO" id="GO:0008360">
    <property type="term" value="P:regulation of cell shape"/>
    <property type="evidence" value="ECO:0007669"/>
    <property type="project" value="UniProtKB-KW"/>
</dbReference>
<keyword evidence="4" id="KW-0133">Cell shape</keyword>
<dbReference type="EMBL" id="VAFM01000001">
    <property type="protein sequence ID" value="TKW61170.1"/>
    <property type="molecule type" value="Genomic_DNA"/>
</dbReference>
<gene>
    <name evidence="11" type="ORF">DI628_00640</name>
</gene>
<evidence type="ECO:0000256" key="10">
    <source>
        <dbReference type="SAM" id="Phobius"/>
    </source>
</evidence>
<dbReference type="InterPro" id="IPR004268">
    <property type="entry name" value="MurJ"/>
</dbReference>
<dbReference type="Pfam" id="PF03023">
    <property type="entry name" value="MurJ"/>
    <property type="match status" value="1"/>
</dbReference>
<evidence type="ECO:0000256" key="9">
    <source>
        <dbReference type="ARBA" id="ARBA00061532"/>
    </source>
</evidence>
<comment type="subcellular location">
    <subcellularLocation>
        <location evidence="1">Cell membrane</location>
        <topology evidence="1">Multi-pass membrane protein</topology>
    </subcellularLocation>
</comment>
<dbReference type="GO" id="GO:0034204">
    <property type="term" value="P:lipid translocation"/>
    <property type="evidence" value="ECO:0007669"/>
    <property type="project" value="TreeGrafter"/>
</dbReference>
<protein>
    <recommendedName>
        <fullName evidence="13">Lipopolysaccharide biosynthesis protein</fullName>
    </recommendedName>
</protein>
<dbReference type="InterPro" id="IPR051050">
    <property type="entry name" value="Lipid_II_flippase_MurJ/MviN"/>
</dbReference>
<feature type="transmembrane region" description="Helical" evidence="10">
    <location>
        <begin position="441"/>
        <end position="462"/>
    </location>
</feature>
<evidence type="ECO:0000256" key="3">
    <source>
        <dbReference type="ARBA" id="ARBA00022692"/>
    </source>
</evidence>
<dbReference type="AlphaFoldDB" id="A0A6N4R2K9"/>
<feature type="transmembrane region" description="Helical" evidence="10">
    <location>
        <begin position="416"/>
        <end position="435"/>
    </location>
</feature>
<keyword evidence="6 10" id="KW-1133">Transmembrane helix</keyword>
<keyword evidence="2" id="KW-1003">Cell membrane</keyword>
<proteinExistence type="inferred from homology"/>
<keyword evidence="7 10" id="KW-0472">Membrane</keyword>
<reference evidence="11 12" key="1">
    <citation type="journal article" date="2017" name="Nat. Commun.">
        <title>In situ click chemistry generation of cyclooxygenase-2 inhibitors.</title>
        <authorList>
            <person name="Bhardwaj A."/>
            <person name="Kaur J."/>
            <person name="Wuest M."/>
            <person name="Wuest F."/>
        </authorList>
    </citation>
    <scope>NUCLEOTIDE SEQUENCE [LARGE SCALE GENOMIC DNA]</scope>
    <source>
        <strain evidence="11">S2_018_000_R2_106</strain>
    </source>
</reference>
<dbReference type="PANTHER" id="PTHR47019">
    <property type="entry name" value="LIPID II FLIPPASE MURJ"/>
    <property type="match status" value="1"/>
</dbReference>
<feature type="transmembrane region" description="Helical" evidence="10">
    <location>
        <begin position="71"/>
        <end position="91"/>
    </location>
</feature>
<dbReference type="GO" id="GO:0009252">
    <property type="term" value="P:peptidoglycan biosynthetic process"/>
    <property type="evidence" value="ECO:0007669"/>
    <property type="project" value="UniProtKB-KW"/>
</dbReference>
<feature type="transmembrane region" description="Helical" evidence="10">
    <location>
        <begin position="38"/>
        <end position="59"/>
    </location>
</feature>
<evidence type="ECO:0000313" key="11">
    <source>
        <dbReference type="EMBL" id="TKW61170.1"/>
    </source>
</evidence>
<keyword evidence="3 10" id="KW-0812">Transmembrane</keyword>